<sequence length="232" mass="26318">MGKLALQRLNSYGLLIRSTTGISIPSLVCIRKPTKVSRTKSPRRNGRNKLRRRRGRGGREKYLLNCFWKSHFHPSSYYTQQIELNFRTGIEKQHLCDPQWFRDTASRGLKTFVTPKPHFRTNPSDHGKASSNIAHDPLGIIDSVSKNQSIMVSVQYSPFNSNIPIRSTTIGKSRVARDPIIMHTSWRSNSNIACVTSIRYPCTRASGESSTTKHRILHTSRPHPTSPPDDPN</sequence>
<dbReference type="EMBL" id="KV014892">
    <property type="protein sequence ID" value="KZV21434.1"/>
    <property type="molecule type" value="Genomic_DNA"/>
</dbReference>
<evidence type="ECO:0000313" key="3">
    <source>
        <dbReference type="Proteomes" id="UP000250235"/>
    </source>
</evidence>
<gene>
    <name evidence="2" type="ORF">F511_18671</name>
</gene>
<reference evidence="2 3" key="1">
    <citation type="journal article" date="2015" name="Proc. Natl. Acad. Sci. U.S.A.">
        <title>The resurrection genome of Boea hygrometrica: A blueprint for survival of dehydration.</title>
        <authorList>
            <person name="Xiao L."/>
            <person name="Yang G."/>
            <person name="Zhang L."/>
            <person name="Yang X."/>
            <person name="Zhao S."/>
            <person name="Ji Z."/>
            <person name="Zhou Q."/>
            <person name="Hu M."/>
            <person name="Wang Y."/>
            <person name="Chen M."/>
            <person name="Xu Y."/>
            <person name="Jin H."/>
            <person name="Xiao X."/>
            <person name="Hu G."/>
            <person name="Bao F."/>
            <person name="Hu Y."/>
            <person name="Wan P."/>
            <person name="Li L."/>
            <person name="Deng X."/>
            <person name="Kuang T."/>
            <person name="Xiang C."/>
            <person name="Zhu J.K."/>
            <person name="Oliver M.J."/>
            <person name="He Y."/>
        </authorList>
    </citation>
    <scope>NUCLEOTIDE SEQUENCE [LARGE SCALE GENOMIC DNA]</scope>
    <source>
        <strain evidence="3">cv. XS01</strain>
    </source>
</reference>
<evidence type="ECO:0000256" key="1">
    <source>
        <dbReference type="SAM" id="MobiDB-lite"/>
    </source>
</evidence>
<dbReference type="AlphaFoldDB" id="A0A2Z7AI89"/>
<accession>A0A2Z7AI89</accession>
<protein>
    <submittedName>
        <fullName evidence="2">Uncharacterized protein</fullName>
    </submittedName>
</protein>
<name>A0A2Z7AI89_9LAMI</name>
<feature type="compositionally biased region" description="Basic residues" evidence="1">
    <location>
        <begin position="212"/>
        <end position="221"/>
    </location>
</feature>
<dbReference type="Proteomes" id="UP000250235">
    <property type="component" value="Unassembled WGS sequence"/>
</dbReference>
<evidence type="ECO:0000313" key="2">
    <source>
        <dbReference type="EMBL" id="KZV21434.1"/>
    </source>
</evidence>
<feature type="region of interest" description="Disordered" evidence="1">
    <location>
        <begin position="204"/>
        <end position="232"/>
    </location>
</feature>
<organism evidence="2 3">
    <name type="scientific">Dorcoceras hygrometricum</name>
    <dbReference type="NCBI Taxonomy" id="472368"/>
    <lineage>
        <taxon>Eukaryota</taxon>
        <taxon>Viridiplantae</taxon>
        <taxon>Streptophyta</taxon>
        <taxon>Embryophyta</taxon>
        <taxon>Tracheophyta</taxon>
        <taxon>Spermatophyta</taxon>
        <taxon>Magnoliopsida</taxon>
        <taxon>eudicotyledons</taxon>
        <taxon>Gunneridae</taxon>
        <taxon>Pentapetalae</taxon>
        <taxon>asterids</taxon>
        <taxon>lamiids</taxon>
        <taxon>Lamiales</taxon>
        <taxon>Gesneriaceae</taxon>
        <taxon>Didymocarpoideae</taxon>
        <taxon>Trichosporeae</taxon>
        <taxon>Loxocarpinae</taxon>
        <taxon>Dorcoceras</taxon>
    </lineage>
</organism>
<feature type="region of interest" description="Disordered" evidence="1">
    <location>
        <begin position="33"/>
        <end position="55"/>
    </location>
</feature>
<keyword evidence="3" id="KW-1185">Reference proteome</keyword>
<proteinExistence type="predicted"/>